<reference evidence="1 2" key="1">
    <citation type="journal article" date="2014" name="BMC Genomics">
        <title>Comparative genome sequencing reveals chemotype-specific gene clusters in the toxigenic black mold Stachybotrys.</title>
        <authorList>
            <person name="Semeiks J."/>
            <person name="Borek D."/>
            <person name="Otwinowski Z."/>
            <person name="Grishin N.V."/>
        </authorList>
    </citation>
    <scope>NUCLEOTIDE SEQUENCE [LARGE SCALE GENOMIC DNA]</scope>
    <source>
        <strain evidence="1 2">IBT 40285</strain>
    </source>
</reference>
<dbReference type="STRING" id="1283841.A0A084QCZ4"/>
<proteinExistence type="predicted"/>
<protein>
    <submittedName>
        <fullName evidence="1">Uncharacterized protein</fullName>
    </submittedName>
</protein>
<keyword evidence="2" id="KW-1185">Reference proteome</keyword>
<dbReference type="AlphaFoldDB" id="A0A084QCZ4"/>
<evidence type="ECO:0000313" key="1">
    <source>
        <dbReference type="EMBL" id="KFA61829.1"/>
    </source>
</evidence>
<dbReference type="InterPro" id="IPR017850">
    <property type="entry name" value="Alkaline_phosphatase_core_sf"/>
</dbReference>
<name>A0A084QCZ4_STAC4</name>
<dbReference type="HOGENOM" id="CLU_1548619_0_0_1"/>
<evidence type="ECO:0000313" key="2">
    <source>
        <dbReference type="Proteomes" id="UP000028524"/>
    </source>
</evidence>
<dbReference type="InParanoid" id="A0A084QCZ4"/>
<dbReference type="SUPFAM" id="SSF53649">
    <property type="entry name" value="Alkaline phosphatase-like"/>
    <property type="match status" value="1"/>
</dbReference>
<gene>
    <name evidence="1" type="ORF">S40285_10516</name>
</gene>
<dbReference type="OrthoDB" id="7392499at2759"/>
<dbReference type="Proteomes" id="UP000028524">
    <property type="component" value="Unassembled WGS sequence"/>
</dbReference>
<sequence length="173" mass="18432">MAPTSSTLVHAYQSMLDGDSTPTAPRIGRVATDQILVGTVMTHSFNRLITDSAAAGLVVTNTVNHATPAYKDIPVVVAGPLLIIEYRLLAYSSHVRNRNALGAIAEQELGYSGILRQKLDPVGRYSGSDRRAFLTSEILPAYGLEDATGSEIDRLLAGNFTGNLASIMNSRTG</sequence>
<dbReference type="EMBL" id="KL660833">
    <property type="protein sequence ID" value="KFA61829.1"/>
    <property type="molecule type" value="Genomic_DNA"/>
</dbReference>
<organism evidence="1 2">
    <name type="scientific">Stachybotrys chlorohalonatus (strain IBT 40285)</name>
    <dbReference type="NCBI Taxonomy" id="1283841"/>
    <lineage>
        <taxon>Eukaryota</taxon>
        <taxon>Fungi</taxon>
        <taxon>Dikarya</taxon>
        <taxon>Ascomycota</taxon>
        <taxon>Pezizomycotina</taxon>
        <taxon>Sordariomycetes</taxon>
        <taxon>Hypocreomycetidae</taxon>
        <taxon>Hypocreales</taxon>
        <taxon>Stachybotryaceae</taxon>
        <taxon>Stachybotrys</taxon>
    </lineage>
</organism>
<accession>A0A084QCZ4</accession>